<evidence type="ECO:0000256" key="6">
    <source>
        <dbReference type="ARBA" id="ARBA00023002"/>
    </source>
</evidence>
<dbReference type="InterPro" id="IPR013785">
    <property type="entry name" value="Aldolase_TIM"/>
</dbReference>
<evidence type="ECO:0000256" key="1">
    <source>
        <dbReference type="ARBA" id="ARBA00001917"/>
    </source>
</evidence>
<dbReference type="Gene3D" id="3.20.20.70">
    <property type="entry name" value="Aldolase class I"/>
    <property type="match status" value="1"/>
</dbReference>
<dbReference type="InterPro" id="IPR018517">
    <property type="entry name" value="tRNA_hU_synthase_CS"/>
</dbReference>
<dbReference type="CDD" id="cd02801">
    <property type="entry name" value="DUS_like_FMN"/>
    <property type="match status" value="1"/>
</dbReference>
<evidence type="ECO:0000256" key="8">
    <source>
        <dbReference type="ARBA" id="ARBA00049447"/>
    </source>
</evidence>
<dbReference type="PANTHER" id="PTHR45936">
    <property type="entry name" value="TRNA-DIHYDROURIDINE(20) SYNTHASE [NAD(P)+]-LIKE"/>
    <property type="match status" value="1"/>
</dbReference>
<comment type="cofactor">
    <cofactor evidence="1">
        <name>FMN</name>
        <dbReference type="ChEBI" id="CHEBI:58210"/>
    </cofactor>
</comment>
<evidence type="ECO:0000256" key="4">
    <source>
        <dbReference type="ARBA" id="ARBA00022664"/>
    </source>
</evidence>
<dbReference type="OrthoDB" id="10262250at2759"/>
<evidence type="ECO:0000313" key="12">
    <source>
        <dbReference type="Proteomes" id="UP001140217"/>
    </source>
</evidence>
<name>A0A9W8HC02_9FUNG</name>
<evidence type="ECO:0000256" key="2">
    <source>
        <dbReference type="ARBA" id="ARBA00022630"/>
    </source>
</evidence>
<keyword evidence="2" id="KW-0285">Flavoprotein</keyword>
<dbReference type="EC" id="1.3.1.91" evidence="11"/>
<gene>
    <name evidence="11" type="primary">dus2</name>
    <name evidence="11" type="ORF">H4R18_002826</name>
</gene>
<feature type="region of interest" description="Disordered" evidence="9">
    <location>
        <begin position="348"/>
        <end position="378"/>
    </location>
</feature>
<keyword evidence="12" id="KW-1185">Reference proteome</keyword>
<dbReference type="EMBL" id="JANBUL010000102">
    <property type="protein sequence ID" value="KAJ2781500.1"/>
    <property type="molecule type" value="Genomic_DNA"/>
</dbReference>
<accession>A0A9W8HC02</accession>
<evidence type="ECO:0000256" key="5">
    <source>
        <dbReference type="ARBA" id="ARBA00022694"/>
    </source>
</evidence>
<protein>
    <submittedName>
        <fullName evidence="11">tRNA-dihydrouridine synthase 2</fullName>
        <ecNumber evidence="11">1.3.1.91</ecNumber>
    </submittedName>
</protein>
<dbReference type="Pfam" id="PF01207">
    <property type="entry name" value="Dus"/>
    <property type="match status" value="1"/>
</dbReference>
<keyword evidence="3" id="KW-0288">FMN</keyword>
<evidence type="ECO:0000256" key="7">
    <source>
        <dbReference type="ARBA" id="ARBA00048342"/>
    </source>
</evidence>
<feature type="domain" description="DUS-like FMN-binding" evidence="10">
    <location>
        <begin position="30"/>
        <end position="295"/>
    </location>
</feature>
<dbReference type="Proteomes" id="UP001140217">
    <property type="component" value="Unassembled WGS sequence"/>
</dbReference>
<keyword evidence="6 11" id="KW-0560">Oxidoreductase</keyword>
<dbReference type="InterPro" id="IPR035587">
    <property type="entry name" value="DUS-like_FMN-bd"/>
</dbReference>
<evidence type="ECO:0000256" key="9">
    <source>
        <dbReference type="SAM" id="MobiDB-lite"/>
    </source>
</evidence>
<dbReference type="AlphaFoldDB" id="A0A9W8HC02"/>
<organism evidence="11 12">
    <name type="scientific">Coemansia javaensis</name>
    <dbReference type="NCBI Taxonomy" id="2761396"/>
    <lineage>
        <taxon>Eukaryota</taxon>
        <taxon>Fungi</taxon>
        <taxon>Fungi incertae sedis</taxon>
        <taxon>Zoopagomycota</taxon>
        <taxon>Kickxellomycotina</taxon>
        <taxon>Kickxellomycetes</taxon>
        <taxon>Kickxellales</taxon>
        <taxon>Kickxellaceae</taxon>
        <taxon>Coemansia</taxon>
    </lineage>
</organism>
<comment type="caution">
    <text evidence="11">The sequence shown here is derived from an EMBL/GenBank/DDBJ whole genome shotgun (WGS) entry which is preliminary data.</text>
</comment>
<dbReference type="InterPro" id="IPR052582">
    <property type="entry name" value="tRNA-DUS-like"/>
</dbReference>
<comment type="catalytic activity">
    <reaction evidence="7">
        <text>a 5,6-dihydrouridine in mRNA + NAD(+) = a uridine in mRNA + NADH + H(+)</text>
        <dbReference type="Rhea" id="RHEA:69851"/>
        <dbReference type="Rhea" id="RHEA-COMP:14658"/>
        <dbReference type="Rhea" id="RHEA-COMP:17789"/>
        <dbReference type="ChEBI" id="CHEBI:15378"/>
        <dbReference type="ChEBI" id="CHEBI:57540"/>
        <dbReference type="ChEBI" id="CHEBI:57945"/>
        <dbReference type="ChEBI" id="CHEBI:65315"/>
        <dbReference type="ChEBI" id="CHEBI:74443"/>
    </reaction>
    <physiologicalReaction direction="right-to-left" evidence="7">
        <dbReference type="Rhea" id="RHEA:69853"/>
    </physiologicalReaction>
</comment>
<dbReference type="GO" id="GO:0006397">
    <property type="term" value="P:mRNA processing"/>
    <property type="evidence" value="ECO:0007669"/>
    <property type="project" value="UniProtKB-KW"/>
</dbReference>
<evidence type="ECO:0000256" key="3">
    <source>
        <dbReference type="ARBA" id="ARBA00022643"/>
    </source>
</evidence>
<sequence>MAPAAAADTADTADGTTDALQERYRNGFFLAPMVRVGTLPLRLLCLEYGADLVWTSEVVDKSITGCERVVDSATGVVSFVRDGRCAFTTHPDEKQRVIFQLGSARPEMALEAARVVEGDVSGIDLNCGCPKKFSVHGGMGAALLSDPDRLCSILDVLVKNISVPISCKIRVLEDDEKTLALVRRIAATGISALTVHCRTRSMRPREKALWDRLGCIVRELAPLPVILNGDVFEFDDVRRGRECTGATSAMAARGAAANPSIFRPEGPVPAVEAVVAYAKTAMRVGNHVQNTKYTLMQMYPDTKSAKFEALRSAKSYADICAVLELAEPPAITAAAAAAAAAGPAKRSAAASTCPGVDTPTCSSTTPDGIAHPQKRIRS</sequence>
<proteinExistence type="predicted"/>
<dbReference type="GO" id="GO:0005737">
    <property type="term" value="C:cytoplasm"/>
    <property type="evidence" value="ECO:0007669"/>
    <property type="project" value="TreeGrafter"/>
</dbReference>
<dbReference type="GO" id="GO:0102264">
    <property type="term" value="F:tRNA-dihydrouridine20 synthase activity"/>
    <property type="evidence" value="ECO:0007669"/>
    <property type="project" value="UniProtKB-EC"/>
</dbReference>
<evidence type="ECO:0000313" key="11">
    <source>
        <dbReference type="EMBL" id="KAJ2781500.1"/>
    </source>
</evidence>
<keyword evidence="4" id="KW-0507">mRNA processing</keyword>
<evidence type="ECO:0000259" key="10">
    <source>
        <dbReference type="Pfam" id="PF01207"/>
    </source>
</evidence>
<keyword evidence="5" id="KW-0819">tRNA processing</keyword>
<comment type="catalytic activity">
    <reaction evidence="8">
        <text>a 5,6-dihydrouridine in mRNA + NADP(+) = a uridine in mRNA + NADPH + H(+)</text>
        <dbReference type="Rhea" id="RHEA:69855"/>
        <dbReference type="Rhea" id="RHEA-COMP:14658"/>
        <dbReference type="Rhea" id="RHEA-COMP:17789"/>
        <dbReference type="ChEBI" id="CHEBI:15378"/>
        <dbReference type="ChEBI" id="CHEBI:57783"/>
        <dbReference type="ChEBI" id="CHEBI:58349"/>
        <dbReference type="ChEBI" id="CHEBI:65315"/>
        <dbReference type="ChEBI" id="CHEBI:74443"/>
    </reaction>
    <physiologicalReaction direction="right-to-left" evidence="8">
        <dbReference type="Rhea" id="RHEA:69857"/>
    </physiologicalReaction>
</comment>
<dbReference type="SUPFAM" id="SSF51395">
    <property type="entry name" value="FMN-linked oxidoreductases"/>
    <property type="match status" value="1"/>
</dbReference>
<dbReference type="PROSITE" id="PS01136">
    <property type="entry name" value="UPF0034"/>
    <property type="match status" value="1"/>
</dbReference>
<reference evidence="11" key="1">
    <citation type="submission" date="2022-07" db="EMBL/GenBank/DDBJ databases">
        <title>Phylogenomic reconstructions and comparative analyses of Kickxellomycotina fungi.</title>
        <authorList>
            <person name="Reynolds N.K."/>
            <person name="Stajich J.E."/>
            <person name="Barry K."/>
            <person name="Grigoriev I.V."/>
            <person name="Crous P."/>
            <person name="Smith M.E."/>
        </authorList>
    </citation>
    <scope>NUCLEOTIDE SEQUENCE</scope>
    <source>
        <strain evidence="11">NBRC 105414</strain>
    </source>
</reference>
<dbReference type="PANTHER" id="PTHR45936:SF1">
    <property type="entry name" value="TRNA-DIHYDROURIDINE(20) SYNTHASE [NAD(P)+]-LIKE"/>
    <property type="match status" value="1"/>
</dbReference>
<dbReference type="GO" id="GO:0050660">
    <property type="term" value="F:flavin adenine dinucleotide binding"/>
    <property type="evidence" value="ECO:0007669"/>
    <property type="project" value="InterPro"/>
</dbReference>